<dbReference type="Pfam" id="PF00920">
    <property type="entry name" value="ILVD_EDD_N"/>
    <property type="match status" value="1"/>
</dbReference>
<dbReference type="PANTHER" id="PTHR21000">
    <property type="entry name" value="DIHYDROXY-ACID DEHYDRATASE DAD"/>
    <property type="match status" value="1"/>
</dbReference>
<dbReference type="SUPFAM" id="SSF143975">
    <property type="entry name" value="IlvD/EDD N-terminal domain-like"/>
    <property type="match status" value="1"/>
</dbReference>
<name>A0A382EUE7_9ZZZZ</name>
<comment type="similarity">
    <text evidence="1">Belongs to the IlvD/Edd family.</text>
</comment>
<dbReference type="InterPro" id="IPR000581">
    <property type="entry name" value="ILV_EDD_N"/>
</dbReference>
<dbReference type="InterPro" id="IPR020558">
    <property type="entry name" value="DiOHA_6PGluconate_deHydtase_CS"/>
</dbReference>
<gene>
    <name evidence="5" type="ORF">METZ01_LOCUS206883</name>
</gene>
<feature type="region of interest" description="Disordered" evidence="3">
    <location>
        <begin position="1"/>
        <end position="22"/>
    </location>
</feature>
<feature type="non-terminal residue" evidence="5">
    <location>
        <position position="168"/>
    </location>
</feature>
<reference evidence="5" key="1">
    <citation type="submission" date="2018-05" db="EMBL/GenBank/DDBJ databases">
        <authorList>
            <person name="Lanie J.A."/>
            <person name="Ng W.-L."/>
            <person name="Kazmierczak K.M."/>
            <person name="Andrzejewski T.M."/>
            <person name="Davidsen T.M."/>
            <person name="Wayne K.J."/>
            <person name="Tettelin H."/>
            <person name="Glass J.I."/>
            <person name="Rusch D."/>
            <person name="Podicherti R."/>
            <person name="Tsui H.-C.T."/>
            <person name="Winkler M.E."/>
        </authorList>
    </citation>
    <scope>NUCLEOTIDE SEQUENCE</scope>
</reference>
<keyword evidence="2" id="KW-0456">Lyase</keyword>
<evidence type="ECO:0000256" key="3">
    <source>
        <dbReference type="SAM" id="MobiDB-lite"/>
    </source>
</evidence>
<protein>
    <recommendedName>
        <fullName evidence="4">Dihydroxy-acid/6-phosphogluconate dehydratase N-terminal domain-containing protein</fullName>
    </recommendedName>
</protein>
<dbReference type="GO" id="GO:0009082">
    <property type="term" value="P:branched-chain amino acid biosynthetic process"/>
    <property type="evidence" value="ECO:0007669"/>
    <property type="project" value="TreeGrafter"/>
</dbReference>
<dbReference type="PANTHER" id="PTHR21000:SF5">
    <property type="entry name" value="DIHYDROXY-ACID DEHYDRATASE, MITOCHONDRIAL"/>
    <property type="match status" value="1"/>
</dbReference>
<evidence type="ECO:0000256" key="1">
    <source>
        <dbReference type="ARBA" id="ARBA00006486"/>
    </source>
</evidence>
<sequence length="168" mass="17727">MTSKSKLKLKAKSAAISEGPSRAPARSMLRAVGLSDEDMEKPFVALANLASDVTPCNVHLTRLADKVKSGIWEANAVPFMFGTITVSDGISMGTDGMKASLVSREVIADSIETVTFAEGMDGLIVVAACDKNMPGAMMAMARLNRPSIFVYGGAILPGNYKGNDINIQ</sequence>
<evidence type="ECO:0000256" key="2">
    <source>
        <dbReference type="ARBA" id="ARBA00023239"/>
    </source>
</evidence>
<dbReference type="PROSITE" id="PS00886">
    <property type="entry name" value="ILVD_EDD_1"/>
    <property type="match status" value="1"/>
</dbReference>
<dbReference type="GO" id="GO:0004160">
    <property type="term" value="F:dihydroxy-acid dehydratase activity"/>
    <property type="evidence" value="ECO:0007669"/>
    <property type="project" value="TreeGrafter"/>
</dbReference>
<feature type="compositionally biased region" description="Basic residues" evidence="3">
    <location>
        <begin position="1"/>
        <end position="11"/>
    </location>
</feature>
<proteinExistence type="inferred from homology"/>
<dbReference type="EMBL" id="UINC01046254">
    <property type="protein sequence ID" value="SVB54029.1"/>
    <property type="molecule type" value="Genomic_DNA"/>
</dbReference>
<organism evidence="5">
    <name type="scientific">marine metagenome</name>
    <dbReference type="NCBI Taxonomy" id="408172"/>
    <lineage>
        <taxon>unclassified sequences</taxon>
        <taxon>metagenomes</taxon>
        <taxon>ecological metagenomes</taxon>
    </lineage>
</organism>
<dbReference type="AlphaFoldDB" id="A0A382EUE7"/>
<evidence type="ECO:0000259" key="4">
    <source>
        <dbReference type="Pfam" id="PF00920"/>
    </source>
</evidence>
<dbReference type="InterPro" id="IPR050165">
    <property type="entry name" value="DHAD_IlvD/Edd"/>
</dbReference>
<dbReference type="InterPro" id="IPR037237">
    <property type="entry name" value="IlvD/EDD_N"/>
</dbReference>
<evidence type="ECO:0000313" key="5">
    <source>
        <dbReference type="EMBL" id="SVB54029.1"/>
    </source>
</evidence>
<feature type="domain" description="Dihydroxy-acid/6-phosphogluconate dehydratase N-terminal" evidence="4">
    <location>
        <begin position="41"/>
        <end position="161"/>
    </location>
</feature>
<accession>A0A382EUE7</accession>